<dbReference type="Proteomes" id="UP000326687">
    <property type="component" value="Unassembled WGS sequence"/>
</dbReference>
<proteinExistence type="predicted"/>
<dbReference type="EMBL" id="VXDD01000001">
    <property type="protein sequence ID" value="KAB0303511.1"/>
    <property type="molecule type" value="Genomic_DNA"/>
</dbReference>
<reference evidence="1 2" key="1">
    <citation type="submission" date="2019-09" db="EMBL/GenBank/DDBJ databases">
        <title>Vibrio Fortis S7-72.</title>
        <authorList>
            <person name="Das S.K."/>
        </authorList>
    </citation>
    <scope>NUCLEOTIDE SEQUENCE [LARGE SCALE GENOMIC DNA]</scope>
    <source>
        <strain evidence="1 2">S7-72</strain>
    </source>
</reference>
<dbReference type="AlphaFoldDB" id="A0A5N3SC51"/>
<evidence type="ECO:0000313" key="2">
    <source>
        <dbReference type="Proteomes" id="UP000326687"/>
    </source>
</evidence>
<comment type="caution">
    <text evidence="1">The sequence shown here is derived from an EMBL/GenBank/DDBJ whole genome shotgun (WGS) entry which is preliminary data.</text>
</comment>
<gene>
    <name evidence="1" type="ORF">F2Z80_05865</name>
</gene>
<organism evidence="1 2">
    <name type="scientific">Vibrio fortis</name>
    <dbReference type="NCBI Taxonomy" id="212667"/>
    <lineage>
        <taxon>Bacteria</taxon>
        <taxon>Pseudomonadati</taxon>
        <taxon>Pseudomonadota</taxon>
        <taxon>Gammaproteobacteria</taxon>
        <taxon>Vibrionales</taxon>
        <taxon>Vibrionaceae</taxon>
        <taxon>Vibrio</taxon>
    </lineage>
</organism>
<accession>A0A5N3SC51</accession>
<evidence type="ECO:0000313" key="1">
    <source>
        <dbReference type="EMBL" id="KAB0303511.1"/>
    </source>
</evidence>
<dbReference type="RefSeq" id="WP_150894364.1">
    <property type="nucleotide sequence ID" value="NZ_VXDD01000001.1"/>
</dbReference>
<sequence>MESGSKSHFIQLNEQFSKIIEASFLSNKSSEISELFHFVDDLNMWHELIEGKEDTTILVSAIKEYEFSFQAALNGQYRYAFTAQRYFLEQICRYIYLSTNELYLRHWKLGIKDIAWGTIVDKDNGIFSKIYIRAFYNEVEDEGAHMLALASKLYRETSEYIHGNFEKVIDMPDRLGFDNTLLNKWLEFVATSKFITVFLLTVRFSKEFSEPELSKVVDNIKDELGGIEDFNLLCNS</sequence>
<protein>
    <submittedName>
        <fullName evidence="1">Uncharacterized protein</fullName>
    </submittedName>
</protein>
<name>A0A5N3SC51_9VIBR</name>